<protein>
    <submittedName>
        <fullName evidence="2">Uncharacterized protein</fullName>
    </submittedName>
</protein>
<dbReference type="Proteomes" id="UP000298416">
    <property type="component" value="Unassembled WGS sequence"/>
</dbReference>
<keyword evidence="3" id="KW-1185">Reference proteome</keyword>
<feature type="compositionally biased region" description="Basic and acidic residues" evidence="1">
    <location>
        <begin position="86"/>
        <end position="102"/>
    </location>
</feature>
<organism evidence="2">
    <name type="scientific">Salvia splendens</name>
    <name type="common">Scarlet sage</name>
    <dbReference type="NCBI Taxonomy" id="180675"/>
    <lineage>
        <taxon>Eukaryota</taxon>
        <taxon>Viridiplantae</taxon>
        <taxon>Streptophyta</taxon>
        <taxon>Embryophyta</taxon>
        <taxon>Tracheophyta</taxon>
        <taxon>Spermatophyta</taxon>
        <taxon>Magnoliopsida</taxon>
        <taxon>eudicotyledons</taxon>
        <taxon>Gunneridae</taxon>
        <taxon>Pentapetalae</taxon>
        <taxon>asterids</taxon>
        <taxon>lamiids</taxon>
        <taxon>Lamiales</taxon>
        <taxon>Lamiaceae</taxon>
        <taxon>Nepetoideae</taxon>
        <taxon>Mentheae</taxon>
        <taxon>Salviinae</taxon>
        <taxon>Salvia</taxon>
        <taxon>Salvia subgen. Calosphace</taxon>
        <taxon>core Calosphace</taxon>
    </lineage>
</organism>
<accession>A0A8X8W7H8</accession>
<dbReference type="AlphaFoldDB" id="A0A8X8W7H8"/>
<feature type="compositionally biased region" description="Basic and acidic residues" evidence="1">
    <location>
        <begin position="180"/>
        <end position="196"/>
    </location>
</feature>
<reference evidence="2" key="1">
    <citation type="submission" date="2018-01" db="EMBL/GenBank/DDBJ databases">
        <authorList>
            <person name="Mao J.F."/>
        </authorList>
    </citation>
    <scope>NUCLEOTIDE SEQUENCE</scope>
    <source>
        <strain evidence="2">Huo1</strain>
        <tissue evidence="2">Leaf</tissue>
    </source>
</reference>
<evidence type="ECO:0000313" key="3">
    <source>
        <dbReference type="Proteomes" id="UP000298416"/>
    </source>
</evidence>
<gene>
    <name evidence="2" type="ORF">SASPL_151233</name>
</gene>
<name>A0A8X8W7H8_SALSN</name>
<sequence>MDGDGDSKRKRPMAEDAPDMDDAPNQKKPRAFSDLAKSRNMNRRRKYYNAKETLIKIGATDKFITSLMGKIQEFIDELVAEGEQVDAEKSKAGATDNAKDDMAQDGNGGTKTDLPHQSGLQIAKHVHRAKEDRPAEIVNLIQSRTGFAEVGIKVALAKTRVIHFLKELMDEEMQEEEIDDDKKVTEIKQDAEISKS</sequence>
<comment type="caution">
    <text evidence="2">The sequence shown here is derived from an EMBL/GenBank/DDBJ whole genome shotgun (WGS) entry which is preliminary data.</text>
</comment>
<feature type="region of interest" description="Disordered" evidence="1">
    <location>
        <begin position="1"/>
        <end position="44"/>
    </location>
</feature>
<proteinExistence type="predicted"/>
<evidence type="ECO:0000256" key="1">
    <source>
        <dbReference type="SAM" id="MobiDB-lite"/>
    </source>
</evidence>
<feature type="region of interest" description="Disordered" evidence="1">
    <location>
        <begin position="174"/>
        <end position="196"/>
    </location>
</feature>
<evidence type="ECO:0000313" key="2">
    <source>
        <dbReference type="EMBL" id="KAG6389760.1"/>
    </source>
</evidence>
<feature type="region of interest" description="Disordered" evidence="1">
    <location>
        <begin position="86"/>
        <end position="116"/>
    </location>
</feature>
<dbReference type="EMBL" id="PNBA02000020">
    <property type="protein sequence ID" value="KAG6389760.1"/>
    <property type="molecule type" value="Genomic_DNA"/>
</dbReference>
<reference evidence="2" key="2">
    <citation type="submission" date="2020-08" db="EMBL/GenBank/DDBJ databases">
        <title>Plant Genome Project.</title>
        <authorList>
            <person name="Zhang R.-G."/>
        </authorList>
    </citation>
    <scope>NUCLEOTIDE SEQUENCE</scope>
    <source>
        <strain evidence="2">Huo1</strain>
        <tissue evidence="2">Leaf</tissue>
    </source>
</reference>